<evidence type="ECO:0000313" key="2">
    <source>
        <dbReference type="EMBL" id="KAK3866101.1"/>
    </source>
</evidence>
<gene>
    <name evidence="2" type="ORF">Pcinc_028338</name>
</gene>
<dbReference type="AlphaFoldDB" id="A0AAE1F333"/>
<organism evidence="2 3">
    <name type="scientific">Petrolisthes cinctipes</name>
    <name type="common">Flat porcelain crab</name>
    <dbReference type="NCBI Taxonomy" id="88211"/>
    <lineage>
        <taxon>Eukaryota</taxon>
        <taxon>Metazoa</taxon>
        <taxon>Ecdysozoa</taxon>
        <taxon>Arthropoda</taxon>
        <taxon>Crustacea</taxon>
        <taxon>Multicrustacea</taxon>
        <taxon>Malacostraca</taxon>
        <taxon>Eumalacostraca</taxon>
        <taxon>Eucarida</taxon>
        <taxon>Decapoda</taxon>
        <taxon>Pleocyemata</taxon>
        <taxon>Anomura</taxon>
        <taxon>Galatheoidea</taxon>
        <taxon>Porcellanidae</taxon>
        <taxon>Petrolisthes</taxon>
    </lineage>
</organism>
<name>A0AAE1F333_PETCI</name>
<dbReference type="EMBL" id="JAWQEG010003464">
    <property type="protein sequence ID" value="KAK3866101.1"/>
    <property type="molecule type" value="Genomic_DNA"/>
</dbReference>
<reference evidence="2" key="1">
    <citation type="submission" date="2023-10" db="EMBL/GenBank/DDBJ databases">
        <title>Genome assemblies of two species of porcelain crab, Petrolisthes cinctipes and Petrolisthes manimaculis (Anomura: Porcellanidae).</title>
        <authorList>
            <person name="Angst P."/>
        </authorList>
    </citation>
    <scope>NUCLEOTIDE SEQUENCE</scope>
    <source>
        <strain evidence="2">PB745_01</strain>
        <tissue evidence="2">Gill</tissue>
    </source>
</reference>
<protein>
    <submittedName>
        <fullName evidence="2">Uncharacterized protein</fullName>
    </submittedName>
</protein>
<evidence type="ECO:0000256" key="1">
    <source>
        <dbReference type="SAM" id="MobiDB-lite"/>
    </source>
</evidence>
<keyword evidence="3" id="KW-1185">Reference proteome</keyword>
<dbReference type="Proteomes" id="UP001286313">
    <property type="component" value="Unassembled WGS sequence"/>
</dbReference>
<feature type="non-terminal residue" evidence="2">
    <location>
        <position position="1"/>
    </location>
</feature>
<evidence type="ECO:0000313" key="3">
    <source>
        <dbReference type="Proteomes" id="UP001286313"/>
    </source>
</evidence>
<feature type="region of interest" description="Disordered" evidence="1">
    <location>
        <begin position="1"/>
        <end position="32"/>
    </location>
</feature>
<feature type="compositionally biased region" description="Acidic residues" evidence="1">
    <location>
        <begin position="20"/>
        <end position="32"/>
    </location>
</feature>
<comment type="caution">
    <text evidence="2">The sequence shown here is derived from an EMBL/GenBank/DDBJ whole genome shotgun (WGS) entry which is preliminary data.</text>
</comment>
<sequence length="82" mass="9084">MRNGKGRGRVEGGGGGYGGDVEEVEKQEEVGEVEVERRGRKVNVVGISGRECDLPCRLSPRTPDDKPKLILWYKKGNRSPIF</sequence>
<accession>A0AAE1F333</accession>
<proteinExistence type="predicted"/>